<dbReference type="OrthoDB" id="314927at2157"/>
<evidence type="ECO:0000313" key="2">
    <source>
        <dbReference type="EMBL" id="GAD52025.1"/>
    </source>
</evidence>
<gene>
    <name evidence="2" type="ORF">MBEHAL_0785</name>
</gene>
<sequence>MPDQLAEQYPEAAPYIQQAVAEHGEEWVLEHYDEQLYPLGRIMAMPDKDELPFYDDDEHDTMTEDEKVEMYQAWAAYRENLRTGTKPEE</sequence>
<reference evidence="2 3" key="1">
    <citation type="submission" date="2013-09" db="EMBL/GenBank/DDBJ databases">
        <title>Whole genome sequencing of Halarchaeum acidiphilum strain MH1-52-1.</title>
        <authorList>
            <person name="Shimane Y."/>
            <person name="Minegishi H."/>
            <person name="Nishi S."/>
            <person name="Echigo A."/>
            <person name="Shuto A."/>
            <person name="Konishi M."/>
            <person name="Ito T."/>
            <person name="Ohkuma M."/>
            <person name="Ohta Y."/>
            <person name="Nagano Y."/>
            <person name="Tsubouchi T."/>
            <person name="Mori K."/>
            <person name="Usui K."/>
            <person name="Kamekura M."/>
            <person name="Usami R."/>
            <person name="Takaki Y."/>
            <person name="Hatada Y."/>
        </authorList>
    </citation>
    <scope>NUCLEOTIDE SEQUENCE [LARGE SCALE GENOMIC DNA]</scope>
    <source>
        <strain evidence="2 3">JCM 16109</strain>
    </source>
</reference>
<feature type="domain" description="DUF8110" evidence="1">
    <location>
        <begin position="1"/>
        <end position="89"/>
    </location>
</feature>
<dbReference type="RefSeq" id="WP_020222695.1">
    <property type="nucleotide sequence ID" value="NZ_BANO01000317.1"/>
</dbReference>
<comment type="caution">
    <text evidence="2">The sequence shown here is derived from an EMBL/GenBank/DDBJ whole genome shotgun (WGS) entry which is preliminary data.</text>
</comment>
<dbReference type="eggNOG" id="arCOG13968">
    <property type="taxonomic scope" value="Archaea"/>
</dbReference>
<protein>
    <recommendedName>
        <fullName evidence="1">DUF8110 domain-containing protein</fullName>
    </recommendedName>
</protein>
<evidence type="ECO:0000313" key="3">
    <source>
        <dbReference type="Proteomes" id="UP000016986"/>
    </source>
</evidence>
<dbReference type="EMBL" id="BATA01000013">
    <property type="protein sequence ID" value="GAD52025.1"/>
    <property type="molecule type" value="Genomic_DNA"/>
</dbReference>
<name>U2YSP4_9EURY</name>
<accession>U2YSP4</accession>
<dbReference type="AlphaFoldDB" id="U2YSP4"/>
<dbReference type="Pfam" id="PF26415">
    <property type="entry name" value="DUF8110"/>
    <property type="match status" value="1"/>
</dbReference>
<dbReference type="Proteomes" id="UP000016986">
    <property type="component" value="Unassembled WGS sequence"/>
</dbReference>
<proteinExistence type="predicted"/>
<evidence type="ECO:0000259" key="1">
    <source>
        <dbReference type="Pfam" id="PF26415"/>
    </source>
</evidence>
<organism evidence="2 3">
    <name type="scientific">Halarchaeum acidiphilum MH1-52-1</name>
    <dbReference type="NCBI Taxonomy" id="1261545"/>
    <lineage>
        <taxon>Archaea</taxon>
        <taxon>Methanobacteriati</taxon>
        <taxon>Methanobacteriota</taxon>
        <taxon>Stenosarchaea group</taxon>
        <taxon>Halobacteria</taxon>
        <taxon>Halobacteriales</taxon>
        <taxon>Halobacteriaceae</taxon>
    </lineage>
</organism>
<keyword evidence="3" id="KW-1185">Reference proteome</keyword>
<dbReference type="InterPro" id="IPR058423">
    <property type="entry name" value="DUF8110"/>
</dbReference>